<organism evidence="2 3">
    <name type="scientific">Apiospora marii</name>
    <dbReference type="NCBI Taxonomy" id="335849"/>
    <lineage>
        <taxon>Eukaryota</taxon>
        <taxon>Fungi</taxon>
        <taxon>Dikarya</taxon>
        <taxon>Ascomycota</taxon>
        <taxon>Pezizomycotina</taxon>
        <taxon>Sordariomycetes</taxon>
        <taxon>Xylariomycetidae</taxon>
        <taxon>Amphisphaeriales</taxon>
        <taxon>Apiosporaceae</taxon>
        <taxon>Apiospora</taxon>
    </lineage>
</organism>
<protein>
    <recommendedName>
        <fullName evidence="4">Small secreted protein</fullName>
    </recommendedName>
</protein>
<accession>A0ABR1R865</accession>
<dbReference type="Proteomes" id="UP001396898">
    <property type="component" value="Unassembled WGS sequence"/>
</dbReference>
<reference evidence="2 3" key="1">
    <citation type="submission" date="2023-01" db="EMBL/GenBank/DDBJ databases">
        <title>Analysis of 21 Apiospora genomes using comparative genomics revels a genus with tremendous synthesis potential of carbohydrate active enzymes and secondary metabolites.</title>
        <authorList>
            <person name="Sorensen T."/>
        </authorList>
    </citation>
    <scope>NUCLEOTIDE SEQUENCE [LARGE SCALE GENOMIC DNA]</scope>
    <source>
        <strain evidence="2 3">CBS 20057</strain>
    </source>
</reference>
<evidence type="ECO:0000256" key="1">
    <source>
        <dbReference type="SAM" id="SignalP"/>
    </source>
</evidence>
<feature type="signal peptide" evidence="1">
    <location>
        <begin position="1"/>
        <end position="24"/>
    </location>
</feature>
<evidence type="ECO:0000313" key="3">
    <source>
        <dbReference type="Proteomes" id="UP001396898"/>
    </source>
</evidence>
<proteinExistence type="predicted"/>
<comment type="caution">
    <text evidence="2">The sequence shown here is derived from an EMBL/GenBank/DDBJ whole genome shotgun (WGS) entry which is preliminary data.</text>
</comment>
<dbReference type="EMBL" id="JAQQWI010000018">
    <property type="protein sequence ID" value="KAK8001939.1"/>
    <property type="molecule type" value="Genomic_DNA"/>
</dbReference>
<name>A0ABR1R865_9PEZI</name>
<keyword evidence="3" id="KW-1185">Reference proteome</keyword>
<evidence type="ECO:0008006" key="4">
    <source>
        <dbReference type="Google" id="ProtNLM"/>
    </source>
</evidence>
<sequence length="184" mass="19717">MRGFRSHLHFGLICGAVFNAVVSAVNLNVTAIGAKDGKSRFECWQLAAPFESSDQLGISGTHYSFLGDLANLTYNVIPYGYESGFHVVPANQWVIVLSGLAVLTLPKNTATAITVPGSPLSFLFFADTATISREGHGTHYPGVTETTFVQMPTRDGAIPDHTVLHEDGPCTGNEFKTLSQWASG</sequence>
<feature type="chain" id="PRO_5046262422" description="Small secreted protein" evidence="1">
    <location>
        <begin position="25"/>
        <end position="184"/>
    </location>
</feature>
<keyword evidence="1" id="KW-0732">Signal</keyword>
<evidence type="ECO:0000313" key="2">
    <source>
        <dbReference type="EMBL" id="KAK8001939.1"/>
    </source>
</evidence>
<gene>
    <name evidence="2" type="ORF">PG991_014161</name>
</gene>